<organism evidence="1 2">
    <name type="scientific">Floridaenema evergladense BLCC-F167</name>
    <dbReference type="NCBI Taxonomy" id="3153639"/>
    <lineage>
        <taxon>Bacteria</taxon>
        <taxon>Bacillati</taxon>
        <taxon>Cyanobacteriota</taxon>
        <taxon>Cyanophyceae</taxon>
        <taxon>Oscillatoriophycideae</taxon>
        <taxon>Aerosakkonematales</taxon>
        <taxon>Aerosakkonemataceae</taxon>
        <taxon>Floridanema</taxon>
        <taxon>Floridanema evergladense</taxon>
    </lineage>
</organism>
<reference evidence="1 2" key="1">
    <citation type="submission" date="2024-09" db="EMBL/GenBank/DDBJ databases">
        <title>Floridaenema gen nov. (Aerosakkonemataceae, Aerosakkonematales ord. nov., Cyanobacteria) from benthic tropical and subtropical fresh waters, with the description of four new species.</title>
        <authorList>
            <person name="Moretto J.A."/>
            <person name="Berthold D.E."/>
            <person name="Lefler F.W."/>
            <person name="Huang I.-S."/>
            <person name="Laughinghouse H. IV."/>
        </authorList>
    </citation>
    <scope>NUCLEOTIDE SEQUENCE [LARGE SCALE GENOMIC DNA]</scope>
    <source>
        <strain evidence="1 2">BLCC-F167</strain>
    </source>
</reference>
<sequence length="108" mass="12040">MIDLTTGSWNFAGSLIITDVYGEAFSLSSRVILVECSSAPMATTRWIVGGCWQNFSVNGRNAIANFFPLNVGNNLLIYPTKTSVYGLKIYTKSWTQSVSLNVWEYEEL</sequence>
<keyword evidence="2" id="KW-1185">Reference proteome</keyword>
<dbReference type="EMBL" id="JBHFNT010000035">
    <property type="protein sequence ID" value="MFB2833480.1"/>
    <property type="molecule type" value="Genomic_DNA"/>
</dbReference>
<gene>
    <name evidence="1" type="ORF">ACE1CA_03005</name>
</gene>
<dbReference type="RefSeq" id="WP_413275937.1">
    <property type="nucleotide sequence ID" value="NZ_JBHFNT010000035.1"/>
</dbReference>
<name>A0ABV4WEG8_9CYAN</name>
<proteinExistence type="predicted"/>
<evidence type="ECO:0000313" key="1">
    <source>
        <dbReference type="EMBL" id="MFB2833480.1"/>
    </source>
</evidence>
<accession>A0ABV4WEG8</accession>
<dbReference type="Proteomes" id="UP001576780">
    <property type="component" value="Unassembled WGS sequence"/>
</dbReference>
<comment type="caution">
    <text evidence="1">The sequence shown here is derived from an EMBL/GenBank/DDBJ whole genome shotgun (WGS) entry which is preliminary data.</text>
</comment>
<evidence type="ECO:0000313" key="2">
    <source>
        <dbReference type="Proteomes" id="UP001576780"/>
    </source>
</evidence>
<protein>
    <submittedName>
        <fullName evidence="1">Uncharacterized protein</fullName>
    </submittedName>
</protein>